<comment type="caution">
    <text evidence="8">The sequence shown here is derived from an EMBL/GenBank/DDBJ whole genome shotgun (WGS) entry which is preliminary data.</text>
</comment>
<gene>
    <name evidence="8" type="primary">blaA</name>
    <name evidence="8" type="ORF">GCM10011396_09160</name>
</gene>
<dbReference type="InterPro" id="IPR012338">
    <property type="entry name" value="Beta-lactam/transpept-like"/>
</dbReference>
<dbReference type="PANTHER" id="PTHR35333">
    <property type="entry name" value="BETA-LACTAMASE"/>
    <property type="match status" value="1"/>
</dbReference>
<dbReference type="EMBL" id="BMED01000001">
    <property type="protein sequence ID" value="GGC64364.1"/>
    <property type="molecule type" value="Genomic_DNA"/>
</dbReference>
<evidence type="ECO:0000256" key="2">
    <source>
        <dbReference type="ARBA" id="ARBA00009009"/>
    </source>
</evidence>
<evidence type="ECO:0000256" key="5">
    <source>
        <dbReference type="ARBA" id="ARBA00023251"/>
    </source>
</evidence>
<comment type="similarity">
    <text evidence="2 6">Belongs to the class-A beta-lactamase family.</text>
</comment>
<comment type="catalytic activity">
    <reaction evidence="1 6">
        <text>a beta-lactam + H2O = a substituted beta-amino acid</text>
        <dbReference type="Rhea" id="RHEA:20401"/>
        <dbReference type="ChEBI" id="CHEBI:15377"/>
        <dbReference type="ChEBI" id="CHEBI:35627"/>
        <dbReference type="ChEBI" id="CHEBI:140347"/>
        <dbReference type="EC" id="3.5.2.6"/>
    </reaction>
</comment>
<name>A0A916UAA2_9BURK</name>
<protein>
    <recommendedName>
        <fullName evidence="3 6">Beta-lactamase</fullName>
        <ecNumber evidence="3 6">3.5.2.6</ecNumber>
    </recommendedName>
</protein>
<reference evidence="8" key="1">
    <citation type="journal article" date="2014" name="Int. J. Syst. Evol. Microbiol.">
        <title>Complete genome sequence of Corynebacterium casei LMG S-19264T (=DSM 44701T), isolated from a smear-ripened cheese.</title>
        <authorList>
            <consortium name="US DOE Joint Genome Institute (JGI-PGF)"/>
            <person name="Walter F."/>
            <person name="Albersmeier A."/>
            <person name="Kalinowski J."/>
            <person name="Ruckert C."/>
        </authorList>
    </citation>
    <scope>NUCLEOTIDE SEQUENCE</scope>
    <source>
        <strain evidence="8">CGMCC 1.10998</strain>
    </source>
</reference>
<proteinExistence type="inferred from homology"/>
<dbReference type="InterPro" id="IPR045155">
    <property type="entry name" value="Beta-lactam_cat"/>
</dbReference>
<evidence type="ECO:0000256" key="6">
    <source>
        <dbReference type="RuleBase" id="RU361140"/>
    </source>
</evidence>
<dbReference type="PROSITE" id="PS00146">
    <property type="entry name" value="BETA_LACTAMASE_A"/>
    <property type="match status" value="1"/>
</dbReference>
<keyword evidence="4 6" id="KW-0378">Hydrolase</keyword>
<evidence type="ECO:0000256" key="3">
    <source>
        <dbReference type="ARBA" id="ARBA00012865"/>
    </source>
</evidence>
<dbReference type="Gene3D" id="3.40.710.10">
    <property type="entry name" value="DD-peptidase/beta-lactamase superfamily"/>
    <property type="match status" value="1"/>
</dbReference>
<keyword evidence="9" id="KW-1185">Reference proteome</keyword>
<dbReference type="InterPro" id="IPR023650">
    <property type="entry name" value="Beta-lactam_class-A_AS"/>
</dbReference>
<dbReference type="Proteomes" id="UP000637423">
    <property type="component" value="Unassembled WGS sequence"/>
</dbReference>
<dbReference type="SUPFAM" id="SSF56601">
    <property type="entry name" value="beta-lactamase/transpeptidase-like"/>
    <property type="match status" value="1"/>
</dbReference>
<sequence>MAIPLIVQPNSYPMQARNLNLTSKRRKLLLAAAAAPALFLISGCVGVRPATPPVAAGNKKANKALDAAFNKLAALEKASGGRLGVAAMDAGQNGFPLDMLLGYRYDERFPMCSTFKLLAAAAILRRSEQDVRLLQQRIAYVQADLVAYSPITEKHIAGGMTIAELCAATLQYSDNTAANLLLKTLGGPAAITEFSRSLGDRETRLDRWETELNTAIPGDPRDTTTPVAMMFNMQKLILGEALSPSQREQLQVWLKGNTTGGTRIRAGVPANWQVGDKTGSGAYGATNDIAVLWPPTRPPILLTIYYVQDQQDAENRSEVLAAATRIVVEAFA</sequence>
<dbReference type="NCBIfam" id="NF033103">
    <property type="entry name" value="bla_class_A"/>
    <property type="match status" value="1"/>
</dbReference>
<dbReference type="EC" id="3.5.2.6" evidence="3 6"/>
<dbReference type="InterPro" id="IPR000871">
    <property type="entry name" value="Beta-lactam_class-A"/>
</dbReference>
<evidence type="ECO:0000256" key="4">
    <source>
        <dbReference type="ARBA" id="ARBA00022801"/>
    </source>
</evidence>
<evidence type="ECO:0000313" key="8">
    <source>
        <dbReference type="EMBL" id="GGC64364.1"/>
    </source>
</evidence>
<feature type="domain" description="Beta-lactamase class A catalytic" evidence="7">
    <location>
        <begin position="101"/>
        <end position="305"/>
    </location>
</feature>
<evidence type="ECO:0000313" key="9">
    <source>
        <dbReference type="Proteomes" id="UP000637423"/>
    </source>
</evidence>
<organism evidence="8 9">
    <name type="scientific">Undibacterium terreum</name>
    <dbReference type="NCBI Taxonomy" id="1224302"/>
    <lineage>
        <taxon>Bacteria</taxon>
        <taxon>Pseudomonadati</taxon>
        <taxon>Pseudomonadota</taxon>
        <taxon>Betaproteobacteria</taxon>
        <taxon>Burkholderiales</taxon>
        <taxon>Oxalobacteraceae</taxon>
        <taxon>Undibacterium</taxon>
    </lineage>
</organism>
<keyword evidence="5 6" id="KW-0046">Antibiotic resistance</keyword>
<accession>A0A916UAA2</accession>
<dbReference type="PRINTS" id="PR00118">
    <property type="entry name" value="BLACTAMASEA"/>
</dbReference>
<evidence type="ECO:0000259" key="7">
    <source>
        <dbReference type="Pfam" id="PF13354"/>
    </source>
</evidence>
<reference evidence="8" key="2">
    <citation type="submission" date="2020-09" db="EMBL/GenBank/DDBJ databases">
        <authorList>
            <person name="Sun Q."/>
            <person name="Zhou Y."/>
        </authorList>
    </citation>
    <scope>NUCLEOTIDE SEQUENCE</scope>
    <source>
        <strain evidence="8">CGMCC 1.10998</strain>
    </source>
</reference>
<dbReference type="GO" id="GO:0008800">
    <property type="term" value="F:beta-lactamase activity"/>
    <property type="evidence" value="ECO:0007669"/>
    <property type="project" value="UniProtKB-UniRule"/>
</dbReference>
<dbReference type="AlphaFoldDB" id="A0A916UAA2"/>
<dbReference type="Pfam" id="PF13354">
    <property type="entry name" value="Beta-lactamase2"/>
    <property type="match status" value="1"/>
</dbReference>
<dbReference type="GO" id="GO:0046677">
    <property type="term" value="P:response to antibiotic"/>
    <property type="evidence" value="ECO:0007669"/>
    <property type="project" value="UniProtKB-UniRule"/>
</dbReference>
<dbReference type="GO" id="GO:0030655">
    <property type="term" value="P:beta-lactam antibiotic catabolic process"/>
    <property type="evidence" value="ECO:0007669"/>
    <property type="project" value="InterPro"/>
</dbReference>
<dbReference type="PANTHER" id="PTHR35333:SF3">
    <property type="entry name" value="BETA-LACTAMASE-TYPE TRANSPEPTIDASE FOLD CONTAINING PROTEIN"/>
    <property type="match status" value="1"/>
</dbReference>
<evidence type="ECO:0000256" key="1">
    <source>
        <dbReference type="ARBA" id="ARBA00001526"/>
    </source>
</evidence>